<dbReference type="InterPro" id="IPR036259">
    <property type="entry name" value="MFS_trans_sf"/>
</dbReference>
<evidence type="ECO:0000259" key="8">
    <source>
        <dbReference type="PROSITE" id="PS50850"/>
    </source>
</evidence>
<feature type="transmembrane region" description="Helical" evidence="7">
    <location>
        <begin position="113"/>
        <end position="136"/>
    </location>
</feature>
<feature type="domain" description="Major facilitator superfamily (MFS) profile" evidence="8">
    <location>
        <begin position="22"/>
        <end position="469"/>
    </location>
</feature>
<feature type="transmembrane region" description="Helical" evidence="7">
    <location>
        <begin position="209"/>
        <end position="226"/>
    </location>
</feature>
<evidence type="ECO:0000313" key="9">
    <source>
        <dbReference type="EMBL" id="SDG80054.1"/>
    </source>
</evidence>
<feature type="transmembrane region" description="Helical" evidence="7">
    <location>
        <begin position="88"/>
        <end position="107"/>
    </location>
</feature>
<keyword evidence="6 7" id="KW-0472">Membrane</keyword>
<accession>A0A1G7X7B4</accession>
<keyword evidence="10" id="KW-1185">Reference proteome</keyword>
<evidence type="ECO:0000256" key="6">
    <source>
        <dbReference type="ARBA" id="ARBA00023136"/>
    </source>
</evidence>
<dbReference type="GO" id="GO:0005886">
    <property type="term" value="C:plasma membrane"/>
    <property type="evidence" value="ECO:0007669"/>
    <property type="project" value="UniProtKB-SubCell"/>
</dbReference>
<protein>
    <submittedName>
        <fullName evidence="9">Drug resistance transporter, EmrB/QacA subfamily</fullName>
    </submittedName>
</protein>
<evidence type="ECO:0000256" key="7">
    <source>
        <dbReference type="SAM" id="Phobius"/>
    </source>
</evidence>
<feature type="transmembrane region" description="Helical" evidence="7">
    <location>
        <begin position="276"/>
        <end position="297"/>
    </location>
</feature>
<dbReference type="PANTHER" id="PTHR42718">
    <property type="entry name" value="MAJOR FACILITATOR SUPERFAMILY MULTIDRUG TRANSPORTER MFSC"/>
    <property type="match status" value="1"/>
</dbReference>
<dbReference type="Pfam" id="PF07690">
    <property type="entry name" value="MFS_1"/>
    <property type="match status" value="1"/>
</dbReference>
<dbReference type="Gene3D" id="1.20.1720.10">
    <property type="entry name" value="Multidrug resistance protein D"/>
    <property type="match status" value="1"/>
</dbReference>
<dbReference type="EMBL" id="LT629692">
    <property type="protein sequence ID" value="SDG80054.1"/>
    <property type="molecule type" value="Genomic_DNA"/>
</dbReference>
<dbReference type="InterPro" id="IPR011701">
    <property type="entry name" value="MFS"/>
</dbReference>
<dbReference type="RefSeq" id="WP_231917827.1">
    <property type="nucleotide sequence ID" value="NZ_LT629692.1"/>
</dbReference>
<dbReference type="Gene3D" id="1.20.1250.20">
    <property type="entry name" value="MFS general substrate transporter like domains"/>
    <property type="match status" value="1"/>
</dbReference>
<feature type="transmembrane region" description="Helical" evidence="7">
    <location>
        <begin position="341"/>
        <end position="361"/>
    </location>
</feature>
<evidence type="ECO:0000256" key="5">
    <source>
        <dbReference type="ARBA" id="ARBA00022989"/>
    </source>
</evidence>
<dbReference type="Proteomes" id="UP000199009">
    <property type="component" value="Chromosome I"/>
</dbReference>
<dbReference type="PROSITE" id="PS50850">
    <property type="entry name" value="MFS"/>
    <property type="match status" value="1"/>
</dbReference>
<feature type="transmembrane region" description="Helical" evidence="7">
    <location>
        <begin position="406"/>
        <end position="427"/>
    </location>
</feature>
<evidence type="ECO:0000256" key="2">
    <source>
        <dbReference type="ARBA" id="ARBA00022448"/>
    </source>
</evidence>
<feature type="transmembrane region" description="Helical" evidence="7">
    <location>
        <begin position="57"/>
        <end position="76"/>
    </location>
</feature>
<keyword evidence="4 7" id="KW-0812">Transmembrane</keyword>
<keyword evidence="2" id="KW-0813">Transport</keyword>
<dbReference type="GO" id="GO:0022857">
    <property type="term" value="F:transmembrane transporter activity"/>
    <property type="evidence" value="ECO:0007669"/>
    <property type="project" value="InterPro"/>
</dbReference>
<comment type="subcellular location">
    <subcellularLocation>
        <location evidence="1">Cell membrane</location>
        <topology evidence="1">Multi-pass membrane protein</topology>
    </subcellularLocation>
</comment>
<feature type="transmembrane region" description="Helical" evidence="7">
    <location>
        <begin position="148"/>
        <end position="169"/>
    </location>
</feature>
<name>A0A1G7X7B4_9MICO</name>
<dbReference type="SUPFAM" id="SSF103473">
    <property type="entry name" value="MFS general substrate transporter"/>
    <property type="match status" value="1"/>
</dbReference>
<keyword evidence="3" id="KW-1003">Cell membrane</keyword>
<dbReference type="PANTHER" id="PTHR42718:SF46">
    <property type="entry name" value="BLR6921 PROTEIN"/>
    <property type="match status" value="1"/>
</dbReference>
<reference evidence="9 10" key="1">
    <citation type="submission" date="2016-10" db="EMBL/GenBank/DDBJ databases">
        <authorList>
            <person name="de Groot N.N."/>
        </authorList>
    </citation>
    <scope>NUCLEOTIDE SEQUENCE [LARGE SCALE GENOMIC DNA]</scope>
    <source>
        <strain evidence="9 10">DSM 23142</strain>
    </source>
</reference>
<evidence type="ECO:0000313" key="10">
    <source>
        <dbReference type="Proteomes" id="UP000199009"/>
    </source>
</evidence>
<evidence type="ECO:0000256" key="3">
    <source>
        <dbReference type="ARBA" id="ARBA00022475"/>
    </source>
</evidence>
<feature type="transmembrane region" description="Helical" evidence="7">
    <location>
        <begin position="175"/>
        <end position="197"/>
    </location>
</feature>
<feature type="transmembrane region" description="Helical" evidence="7">
    <location>
        <begin position="21"/>
        <end position="45"/>
    </location>
</feature>
<dbReference type="STRING" id="370764.SAMN04489810_1330"/>
<organism evidence="9 10">
    <name type="scientific">Microbacterium pygmaeum</name>
    <dbReference type="NCBI Taxonomy" id="370764"/>
    <lineage>
        <taxon>Bacteria</taxon>
        <taxon>Bacillati</taxon>
        <taxon>Actinomycetota</taxon>
        <taxon>Actinomycetes</taxon>
        <taxon>Micrococcales</taxon>
        <taxon>Microbacteriaceae</taxon>
        <taxon>Microbacterium</taxon>
    </lineage>
</organism>
<evidence type="ECO:0000256" key="1">
    <source>
        <dbReference type="ARBA" id="ARBA00004651"/>
    </source>
</evidence>
<evidence type="ECO:0000256" key="4">
    <source>
        <dbReference type="ARBA" id="ARBA00022692"/>
    </source>
</evidence>
<sequence length="486" mass="50309">MTASITPVRANLGIRPRRAGALLAIILVSYFMIVLDNSIVFTGLARVRDELDFSTAGLSWVQTAYALVFGGFLLLGARAGDLLGRRRMFVVGLVVFSAASLAIGLAPTAEFLIAARAVQGLGSAILAPTALALLTAGFAEGPERTRAVAAYGSVAGLGASFGLVLGGILADFTSWRVGFLLNVPIGAVLIAAAMRVIVKSDTARGRFDLAGALTSTLGIGLLVYAITRTAESGWSDPITLSLIGLAALMLGAFVAIETRARQPILPLRVLADRTRAGAFIARMLFAGAIFGYFFFISQYMQSVLGFTPVQAGLAFLPMTIVQFAASTFVSRLTRRFGNPALVVVGLTITASGMLWLSLLDIDSTYWAAVGPPMILLGLGQGIGFAPLTAAGITAIESRDAGAASGVVNVAHQLGGALGVSVMVAVAAADTRVPATAAGIAAETSAGITTGALLLCLALIAALTLITPWRRFFTRPSSPSPYERNKS</sequence>
<gene>
    <name evidence="9" type="ORF">SAMN04489810_1330</name>
</gene>
<keyword evidence="5 7" id="KW-1133">Transmembrane helix</keyword>
<dbReference type="AlphaFoldDB" id="A0A1G7X7B4"/>
<feature type="transmembrane region" description="Helical" evidence="7">
    <location>
        <begin position="238"/>
        <end position="256"/>
    </location>
</feature>
<feature type="transmembrane region" description="Helical" evidence="7">
    <location>
        <begin position="373"/>
        <end position="394"/>
    </location>
</feature>
<dbReference type="InterPro" id="IPR020846">
    <property type="entry name" value="MFS_dom"/>
</dbReference>
<feature type="transmembrane region" description="Helical" evidence="7">
    <location>
        <begin position="447"/>
        <end position="465"/>
    </location>
</feature>
<dbReference type="CDD" id="cd17321">
    <property type="entry name" value="MFS_MMR_MDR_like"/>
    <property type="match status" value="1"/>
</dbReference>
<proteinExistence type="predicted"/>
<feature type="transmembrane region" description="Helical" evidence="7">
    <location>
        <begin position="309"/>
        <end position="329"/>
    </location>
</feature>